<evidence type="ECO:0000259" key="2">
    <source>
        <dbReference type="Pfam" id="PF23343"/>
    </source>
</evidence>
<organism evidence="3 4">
    <name type="scientific">Pseudonocardia saturnea</name>
    <dbReference type="NCBI Taxonomy" id="33909"/>
    <lineage>
        <taxon>Bacteria</taxon>
        <taxon>Bacillati</taxon>
        <taxon>Actinomycetota</taxon>
        <taxon>Actinomycetes</taxon>
        <taxon>Pseudonocardiales</taxon>
        <taxon>Pseudonocardiaceae</taxon>
        <taxon>Pseudonocardia</taxon>
    </lineage>
</organism>
<feature type="region of interest" description="Disordered" evidence="1">
    <location>
        <begin position="473"/>
        <end position="503"/>
    </location>
</feature>
<sequence>MRRPGTDGLFREVAVLSTPPHVPVPGSEPTDPTDHTSTDRTPALPSVAAVGAAAGPQARAGGRSAGGPGASDPAAAPAAAAGRPGLVLCAISGRATEQARVPDTVDGLWSPAFPSPELVDAAVALLPAVREEAGRLAEGPRWELTVGPGMFAVATHDWARVERTAERQTEARRKDVDLAVAHHLATGEWSDPPPRAPITGWSRKSRARMVRRLCELNYTPLYAAGRLPAMVTLTYPGDWENVVPTGPVLKAHMKALRKRYLRAWGEDWACVWKLEFQRRGAPHVHMLCTPPHGQTSTGERFHVWLSRVWAEVVDHPDPEQRRRHQLAGTALDYREGLRATDPRRVAAYFCKHGMLAAKEYQHQVPEAWQEPGRGPGRFWGVWNLERATRTLAVTPATGVQAGRIARRWARAQGRAQQTWKMRVEQSTGRVRYRRSRSRVKLMTNGGRGWIAVNDGPAFAAGLARYLDQLDHSSTGTRLSPVSPSARSPESASGGRVQVEHRMR</sequence>
<reference evidence="3 4" key="1">
    <citation type="submission" date="2019-06" db="EMBL/GenBank/DDBJ databases">
        <title>Whole genome shotgun sequence of Pseudonocardia saturnea NBRC 14499.</title>
        <authorList>
            <person name="Hosoyama A."/>
            <person name="Uohara A."/>
            <person name="Ohji S."/>
            <person name="Ichikawa N."/>
        </authorList>
    </citation>
    <scope>NUCLEOTIDE SEQUENCE [LARGE SCALE GENOMIC DNA]</scope>
    <source>
        <strain evidence="3 4">NBRC 14499</strain>
    </source>
</reference>
<proteinExistence type="predicted"/>
<keyword evidence="4" id="KW-1185">Reference proteome</keyword>
<accession>A0ABQ0S9S6</accession>
<dbReference type="Proteomes" id="UP000320693">
    <property type="component" value="Unassembled WGS sequence"/>
</dbReference>
<dbReference type="InterPro" id="IPR056906">
    <property type="entry name" value="ORF2/G2P_dom"/>
</dbReference>
<gene>
    <name evidence="3" type="ORF">PSA01_67010</name>
</gene>
<dbReference type="EMBL" id="BJNH01000149">
    <property type="protein sequence ID" value="GEC29672.1"/>
    <property type="molecule type" value="Genomic_DNA"/>
</dbReference>
<name>A0ABQ0S9S6_9PSEU</name>
<comment type="caution">
    <text evidence="3">The sequence shown here is derived from an EMBL/GenBank/DDBJ whole genome shotgun (WGS) entry which is preliminary data.</text>
</comment>
<feature type="compositionally biased region" description="Polar residues" evidence="1">
    <location>
        <begin position="473"/>
        <end position="490"/>
    </location>
</feature>
<evidence type="ECO:0000313" key="3">
    <source>
        <dbReference type="EMBL" id="GEC29672.1"/>
    </source>
</evidence>
<feature type="domain" description="Replication-associated protein ORF2/G2P" evidence="2">
    <location>
        <begin position="229"/>
        <end position="299"/>
    </location>
</feature>
<protein>
    <recommendedName>
        <fullName evidence="2">Replication-associated protein ORF2/G2P domain-containing protein</fullName>
    </recommendedName>
</protein>
<feature type="compositionally biased region" description="Low complexity" evidence="1">
    <location>
        <begin position="42"/>
        <end position="62"/>
    </location>
</feature>
<feature type="region of interest" description="Disordered" evidence="1">
    <location>
        <begin position="1"/>
        <end position="77"/>
    </location>
</feature>
<evidence type="ECO:0000313" key="4">
    <source>
        <dbReference type="Proteomes" id="UP000320693"/>
    </source>
</evidence>
<evidence type="ECO:0000256" key="1">
    <source>
        <dbReference type="SAM" id="MobiDB-lite"/>
    </source>
</evidence>
<dbReference type="Pfam" id="PF23343">
    <property type="entry name" value="REP_ORF2-G2P"/>
    <property type="match status" value="1"/>
</dbReference>